<comment type="caution">
    <text evidence="1">The sequence shown here is derived from an EMBL/GenBank/DDBJ whole genome shotgun (WGS) entry which is preliminary data.</text>
</comment>
<dbReference type="EMBL" id="NBSH01000028">
    <property type="protein sequence ID" value="ORX33291.1"/>
    <property type="molecule type" value="Genomic_DNA"/>
</dbReference>
<dbReference type="GeneID" id="33554197"/>
<proteinExistence type="predicted"/>
<organism evidence="1 2">
    <name type="scientific">Kockovaella imperatae</name>
    <dbReference type="NCBI Taxonomy" id="4999"/>
    <lineage>
        <taxon>Eukaryota</taxon>
        <taxon>Fungi</taxon>
        <taxon>Dikarya</taxon>
        <taxon>Basidiomycota</taxon>
        <taxon>Agaricomycotina</taxon>
        <taxon>Tremellomycetes</taxon>
        <taxon>Tremellales</taxon>
        <taxon>Cuniculitremaceae</taxon>
        <taxon>Kockovaella</taxon>
    </lineage>
</organism>
<name>A0A1Y1U5I0_9TREE</name>
<dbReference type="AlphaFoldDB" id="A0A1Y1U5I0"/>
<evidence type="ECO:0000313" key="2">
    <source>
        <dbReference type="Proteomes" id="UP000193218"/>
    </source>
</evidence>
<protein>
    <submittedName>
        <fullName evidence="1">Uncharacterized protein</fullName>
    </submittedName>
</protein>
<dbReference type="InParanoid" id="A0A1Y1U5I0"/>
<reference evidence="1 2" key="1">
    <citation type="submission" date="2017-03" db="EMBL/GenBank/DDBJ databases">
        <title>Widespread Adenine N6-methylation of Active Genes in Fungi.</title>
        <authorList>
            <consortium name="DOE Joint Genome Institute"/>
            <person name="Mondo S.J."/>
            <person name="Dannebaum R.O."/>
            <person name="Kuo R.C."/>
            <person name="Louie K.B."/>
            <person name="Bewick A.J."/>
            <person name="Labutti K."/>
            <person name="Haridas S."/>
            <person name="Kuo A."/>
            <person name="Salamov A."/>
            <person name="Ahrendt S.R."/>
            <person name="Lau R."/>
            <person name="Bowen B.P."/>
            <person name="Lipzen A."/>
            <person name="Sullivan W."/>
            <person name="Andreopoulos W.B."/>
            <person name="Clum A."/>
            <person name="Lindquist E."/>
            <person name="Daum C."/>
            <person name="Northen T.R."/>
            <person name="Ramamoorthy G."/>
            <person name="Schmitz R.J."/>
            <person name="Gryganskyi A."/>
            <person name="Culley D."/>
            <person name="Magnuson J."/>
            <person name="James T.Y."/>
            <person name="O'Malley M.A."/>
            <person name="Stajich J.E."/>
            <person name="Spatafora J.W."/>
            <person name="Visel A."/>
            <person name="Grigoriev I.V."/>
        </authorList>
    </citation>
    <scope>NUCLEOTIDE SEQUENCE [LARGE SCALE GENOMIC DNA]</scope>
    <source>
        <strain evidence="1 2">NRRL Y-17943</strain>
    </source>
</reference>
<dbReference type="RefSeq" id="XP_021867646.1">
    <property type="nucleotide sequence ID" value="XM_022012389.1"/>
</dbReference>
<gene>
    <name evidence="1" type="ORF">BD324DRAFT_288756</name>
</gene>
<evidence type="ECO:0000313" key="1">
    <source>
        <dbReference type="EMBL" id="ORX33291.1"/>
    </source>
</evidence>
<dbReference type="Proteomes" id="UP000193218">
    <property type="component" value="Unassembled WGS sequence"/>
</dbReference>
<sequence length="162" mass="18040">MSRRLVYGDLIVVPAPSLIDLQHLELPSHLRLLRPARYLHSDSNSNHHVVQPLRPDEEAPEAIPVGDCMPLAILYKHVRLDVPSPNMQRMIGYVRNEAVQDSPASLFCQAWIIASTLVSSTYGIMGLSPQLDPTSEALALQVTASDDRRPDLPLIRRFTTKG</sequence>
<keyword evidence="2" id="KW-1185">Reference proteome</keyword>
<accession>A0A1Y1U5I0</accession>